<dbReference type="SUPFAM" id="SSF103025">
    <property type="entry name" value="Folate-binding domain"/>
    <property type="match status" value="1"/>
</dbReference>
<dbReference type="Gene3D" id="3.30.1360.120">
    <property type="entry name" value="Probable tRNA modification gtpase trme, domain 1"/>
    <property type="match status" value="1"/>
</dbReference>
<dbReference type="GO" id="GO:0016740">
    <property type="term" value="F:transferase activity"/>
    <property type="evidence" value="ECO:0007669"/>
    <property type="project" value="UniProtKB-KW"/>
</dbReference>
<dbReference type="OrthoDB" id="2055370at2"/>
<dbReference type="PIRSF" id="PIRSF006487">
    <property type="entry name" value="GcvT"/>
    <property type="match status" value="1"/>
</dbReference>
<keyword evidence="4" id="KW-1185">Reference proteome</keyword>
<sequence length="355" mass="37292">MRPADSSPNLVFISHHTTPEPTQYPRNGNTMLELSTSYDALRQTAGVYCRGTATVRIHGTDRVALATRLLAKSIEFAPIDSCVDSLLLDEHGAPLGLALALLRDDAIVLITEADDAWFALAQREASAFDVTIEQVAEVCVAVEGPLSWQVVEPIVTDRGIADVLLGEVLEAELAGESVLVARTGTTAEFGYVVVGSESIVAPLIAAAAAAGGGEIDPAVLDRVRVETNYPVLPQQLADATVLEAGLGWFATLGREDEFVSAAIAELAAPERRAIAAEFDGDSPAAGTEVRDGERVIGRVLVATERAGRDTGLALLLVDDPFGVPGLELDVDGAPARTLARPTIAPASWDAQIGVR</sequence>
<dbReference type="Proteomes" id="UP000274391">
    <property type="component" value="Unassembled WGS sequence"/>
</dbReference>
<keyword evidence="3" id="KW-0808">Transferase</keyword>
<evidence type="ECO:0000313" key="3">
    <source>
        <dbReference type="EMBL" id="RRJ87582.1"/>
    </source>
</evidence>
<accession>A0A3P3VXQ6</accession>
<feature type="region of interest" description="Disordered" evidence="1">
    <location>
        <begin position="1"/>
        <end position="20"/>
    </location>
</feature>
<organism evidence="3 4">
    <name type="scientific">Gulosibacter macacae</name>
    <dbReference type="NCBI Taxonomy" id="2488791"/>
    <lineage>
        <taxon>Bacteria</taxon>
        <taxon>Bacillati</taxon>
        <taxon>Actinomycetota</taxon>
        <taxon>Actinomycetes</taxon>
        <taxon>Micrococcales</taxon>
        <taxon>Microbacteriaceae</taxon>
        <taxon>Gulosibacter</taxon>
    </lineage>
</organism>
<reference evidence="3 4" key="1">
    <citation type="submission" date="2018-11" db="EMBL/GenBank/DDBJ databases">
        <title>YIM 102482-1 draft genome.</title>
        <authorList>
            <person name="Li G."/>
            <person name="Jiang Y."/>
        </authorList>
    </citation>
    <scope>NUCLEOTIDE SEQUENCE [LARGE SCALE GENOMIC DNA]</scope>
    <source>
        <strain evidence="3 4">YIM 102482-1</strain>
    </source>
</reference>
<gene>
    <name evidence="3" type="ORF">EG850_04575</name>
</gene>
<feature type="domain" description="GCVT N-terminal" evidence="2">
    <location>
        <begin position="19"/>
        <end position="251"/>
    </location>
</feature>
<dbReference type="PANTHER" id="PTHR43757:SF2">
    <property type="entry name" value="AMINOMETHYLTRANSFERASE, MITOCHONDRIAL"/>
    <property type="match status" value="1"/>
</dbReference>
<dbReference type="Pfam" id="PF01571">
    <property type="entry name" value="GCV_T"/>
    <property type="match status" value="1"/>
</dbReference>
<proteinExistence type="predicted"/>
<dbReference type="PANTHER" id="PTHR43757">
    <property type="entry name" value="AMINOMETHYLTRANSFERASE"/>
    <property type="match status" value="1"/>
</dbReference>
<dbReference type="RefSeq" id="WP_124970641.1">
    <property type="nucleotide sequence ID" value="NZ_RQVS01000004.1"/>
</dbReference>
<name>A0A3P3VXQ6_9MICO</name>
<dbReference type="InterPro" id="IPR006222">
    <property type="entry name" value="GCVT_N"/>
</dbReference>
<protein>
    <submittedName>
        <fullName evidence="3">Aminomethyl transferase family protein</fullName>
    </submittedName>
</protein>
<comment type="caution">
    <text evidence="3">The sequence shown here is derived from an EMBL/GenBank/DDBJ whole genome shotgun (WGS) entry which is preliminary data.</text>
</comment>
<evidence type="ECO:0000259" key="2">
    <source>
        <dbReference type="Pfam" id="PF01571"/>
    </source>
</evidence>
<dbReference type="AlphaFoldDB" id="A0A3P3VXQ6"/>
<dbReference type="EMBL" id="RQVS01000004">
    <property type="protein sequence ID" value="RRJ87582.1"/>
    <property type="molecule type" value="Genomic_DNA"/>
</dbReference>
<dbReference type="InterPro" id="IPR027266">
    <property type="entry name" value="TrmE/GcvT-like"/>
</dbReference>
<evidence type="ECO:0000313" key="4">
    <source>
        <dbReference type="Proteomes" id="UP000274391"/>
    </source>
</evidence>
<evidence type="ECO:0000256" key="1">
    <source>
        <dbReference type="SAM" id="MobiDB-lite"/>
    </source>
</evidence>
<dbReference type="InterPro" id="IPR028896">
    <property type="entry name" value="GcvT/YgfZ/DmdA"/>
</dbReference>